<organism evidence="9 10">
    <name type="scientific">Floridaenema evergladense BLCC-F167</name>
    <dbReference type="NCBI Taxonomy" id="3153639"/>
    <lineage>
        <taxon>Bacteria</taxon>
        <taxon>Bacillati</taxon>
        <taxon>Cyanobacteriota</taxon>
        <taxon>Cyanophyceae</taxon>
        <taxon>Oscillatoriophycideae</taxon>
        <taxon>Aerosakkonematales</taxon>
        <taxon>Aerosakkonemataceae</taxon>
        <taxon>Floridanema</taxon>
        <taxon>Floridanema evergladense</taxon>
    </lineage>
</organism>
<feature type="transmembrane region" description="Helical" evidence="7">
    <location>
        <begin position="38"/>
        <end position="56"/>
    </location>
</feature>
<evidence type="ECO:0000256" key="1">
    <source>
        <dbReference type="ARBA" id="ARBA00004651"/>
    </source>
</evidence>
<feature type="transmembrane region" description="Helical" evidence="7">
    <location>
        <begin position="119"/>
        <end position="137"/>
    </location>
</feature>
<dbReference type="CDD" id="cd06173">
    <property type="entry name" value="MFS_MefA_like"/>
    <property type="match status" value="1"/>
</dbReference>
<sequence length="422" mass="45748">MWWTTKKQVTENSLSTQRHDPFAALRFRNYRLFTIGRLLLYLGYQMQSVAVGWELYDRTGSALVLGGVGLVQVIPIMALTLIAGDLADRFDRKFTMLFTIWLLSFCSFGLAILSITKGSIFLIYSCLLLIGIARAFNKPASDAFLWQLIPKNAFTNAATWNSSTFQFASVAGPSLGGIIIAVLGRATDVYILAGVLAFLSLVAVALIPKQKKILSKQPFSIKALAAGAKFIWNNQLILAAITLDLFAVLFGGAIALLPIYAKDILHAGPAELGWLQAAPAIGALMMTVILAYLPPFRQTGKALLLSVVGFGIATIIFGLSRWLWLSLFMLFLTGALDSISVVIRHTLVQIRTPNDLRGRVSAVNSVFISMSNELGGFESGLVAAFFGPIFSVVSGGIGTVLVVVAVALIWPKMWHLDSIQGD</sequence>
<feature type="transmembrane region" description="Helical" evidence="7">
    <location>
        <begin position="94"/>
        <end position="113"/>
    </location>
</feature>
<evidence type="ECO:0000256" key="5">
    <source>
        <dbReference type="ARBA" id="ARBA00022989"/>
    </source>
</evidence>
<dbReference type="Proteomes" id="UP001576780">
    <property type="component" value="Unassembled WGS sequence"/>
</dbReference>
<feature type="transmembrane region" description="Helical" evidence="7">
    <location>
        <begin position="381"/>
        <end position="410"/>
    </location>
</feature>
<proteinExistence type="predicted"/>
<evidence type="ECO:0000256" key="2">
    <source>
        <dbReference type="ARBA" id="ARBA00022448"/>
    </source>
</evidence>
<evidence type="ECO:0000313" key="10">
    <source>
        <dbReference type="Proteomes" id="UP001576780"/>
    </source>
</evidence>
<feature type="transmembrane region" description="Helical" evidence="7">
    <location>
        <begin position="273"/>
        <end position="293"/>
    </location>
</feature>
<dbReference type="SUPFAM" id="SSF103473">
    <property type="entry name" value="MFS general substrate transporter"/>
    <property type="match status" value="1"/>
</dbReference>
<feature type="domain" description="Major facilitator superfamily (MFS) profile" evidence="8">
    <location>
        <begin position="29"/>
        <end position="414"/>
    </location>
</feature>
<protein>
    <submittedName>
        <fullName evidence="9">MFS transporter</fullName>
    </submittedName>
</protein>
<dbReference type="PROSITE" id="PS50850">
    <property type="entry name" value="MFS"/>
    <property type="match status" value="1"/>
</dbReference>
<gene>
    <name evidence="9" type="ORF">ACE1CA_22700</name>
</gene>
<keyword evidence="6 7" id="KW-0472">Membrane</keyword>
<evidence type="ECO:0000313" key="9">
    <source>
        <dbReference type="EMBL" id="MFB2837347.1"/>
    </source>
</evidence>
<reference evidence="9 10" key="1">
    <citation type="submission" date="2024-09" db="EMBL/GenBank/DDBJ databases">
        <title>Floridaenema gen nov. (Aerosakkonemataceae, Aerosakkonematales ord. nov., Cyanobacteria) from benthic tropical and subtropical fresh waters, with the description of four new species.</title>
        <authorList>
            <person name="Moretto J.A."/>
            <person name="Berthold D.E."/>
            <person name="Lefler F.W."/>
            <person name="Huang I.-S."/>
            <person name="Laughinghouse H. IV."/>
        </authorList>
    </citation>
    <scope>NUCLEOTIDE SEQUENCE [LARGE SCALE GENOMIC DNA]</scope>
    <source>
        <strain evidence="9 10">BLCC-F167</strain>
    </source>
</reference>
<evidence type="ECO:0000256" key="3">
    <source>
        <dbReference type="ARBA" id="ARBA00022475"/>
    </source>
</evidence>
<comment type="caution">
    <text evidence="9">The sequence shown here is derived from an EMBL/GenBank/DDBJ whole genome shotgun (WGS) entry which is preliminary data.</text>
</comment>
<dbReference type="RefSeq" id="WP_413279698.1">
    <property type="nucleotide sequence ID" value="NZ_JBHFNT010000207.1"/>
</dbReference>
<feature type="transmembrane region" description="Helical" evidence="7">
    <location>
        <begin position="158"/>
        <end position="183"/>
    </location>
</feature>
<dbReference type="PANTHER" id="PTHR23513:SF9">
    <property type="entry name" value="ENTEROBACTIN EXPORTER ENTS"/>
    <property type="match status" value="1"/>
</dbReference>
<keyword evidence="5 7" id="KW-1133">Transmembrane helix</keyword>
<comment type="subcellular location">
    <subcellularLocation>
        <location evidence="1">Cell membrane</location>
        <topology evidence="1">Multi-pass membrane protein</topology>
    </subcellularLocation>
</comment>
<keyword evidence="3" id="KW-1003">Cell membrane</keyword>
<name>A0ABV4WR37_9CYAN</name>
<dbReference type="InterPro" id="IPR020846">
    <property type="entry name" value="MFS_dom"/>
</dbReference>
<keyword evidence="2" id="KW-0813">Transport</keyword>
<evidence type="ECO:0000256" key="6">
    <source>
        <dbReference type="ARBA" id="ARBA00023136"/>
    </source>
</evidence>
<keyword evidence="10" id="KW-1185">Reference proteome</keyword>
<feature type="transmembrane region" description="Helical" evidence="7">
    <location>
        <begin position="62"/>
        <end position="82"/>
    </location>
</feature>
<evidence type="ECO:0000259" key="8">
    <source>
        <dbReference type="PROSITE" id="PS50850"/>
    </source>
</evidence>
<dbReference type="InterPro" id="IPR036259">
    <property type="entry name" value="MFS_trans_sf"/>
</dbReference>
<feature type="transmembrane region" description="Helical" evidence="7">
    <location>
        <begin position="189"/>
        <end position="207"/>
    </location>
</feature>
<dbReference type="InterPro" id="IPR010290">
    <property type="entry name" value="TM_effector"/>
</dbReference>
<dbReference type="Gene3D" id="1.20.1250.20">
    <property type="entry name" value="MFS general substrate transporter like domains"/>
    <property type="match status" value="2"/>
</dbReference>
<dbReference type="PANTHER" id="PTHR23513">
    <property type="entry name" value="INTEGRAL MEMBRANE EFFLUX PROTEIN-RELATED"/>
    <property type="match status" value="1"/>
</dbReference>
<evidence type="ECO:0000256" key="4">
    <source>
        <dbReference type="ARBA" id="ARBA00022692"/>
    </source>
</evidence>
<dbReference type="Pfam" id="PF05977">
    <property type="entry name" value="MFS_3"/>
    <property type="match status" value="1"/>
</dbReference>
<feature type="transmembrane region" description="Helical" evidence="7">
    <location>
        <begin position="236"/>
        <end position="261"/>
    </location>
</feature>
<evidence type="ECO:0000256" key="7">
    <source>
        <dbReference type="SAM" id="Phobius"/>
    </source>
</evidence>
<accession>A0ABV4WR37</accession>
<dbReference type="EMBL" id="JBHFNT010000207">
    <property type="protein sequence ID" value="MFB2837347.1"/>
    <property type="molecule type" value="Genomic_DNA"/>
</dbReference>
<feature type="transmembrane region" description="Helical" evidence="7">
    <location>
        <begin position="302"/>
        <end position="324"/>
    </location>
</feature>
<keyword evidence="4 7" id="KW-0812">Transmembrane</keyword>